<gene>
    <name evidence="2" type="ORF">LIER_43206</name>
</gene>
<proteinExistence type="predicted"/>
<feature type="region of interest" description="Disordered" evidence="1">
    <location>
        <begin position="67"/>
        <end position="182"/>
    </location>
</feature>
<evidence type="ECO:0000313" key="3">
    <source>
        <dbReference type="Proteomes" id="UP001454036"/>
    </source>
</evidence>
<organism evidence="2 3">
    <name type="scientific">Lithospermum erythrorhizon</name>
    <name type="common">Purple gromwell</name>
    <name type="synonym">Lithospermum officinale var. erythrorhizon</name>
    <dbReference type="NCBI Taxonomy" id="34254"/>
    <lineage>
        <taxon>Eukaryota</taxon>
        <taxon>Viridiplantae</taxon>
        <taxon>Streptophyta</taxon>
        <taxon>Embryophyta</taxon>
        <taxon>Tracheophyta</taxon>
        <taxon>Spermatophyta</taxon>
        <taxon>Magnoliopsida</taxon>
        <taxon>eudicotyledons</taxon>
        <taxon>Gunneridae</taxon>
        <taxon>Pentapetalae</taxon>
        <taxon>asterids</taxon>
        <taxon>lamiids</taxon>
        <taxon>Boraginales</taxon>
        <taxon>Boraginaceae</taxon>
        <taxon>Boraginoideae</taxon>
        <taxon>Lithospermeae</taxon>
        <taxon>Lithospermum</taxon>
    </lineage>
</organism>
<feature type="region of interest" description="Disordered" evidence="1">
    <location>
        <begin position="1"/>
        <end position="41"/>
    </location>
</feature>
<feature type="compositionally biased region" description="Polar residues" evidence="1">
    <location>
        <begin position="1"/>
        <end position="12"/>
    </location>
</feature>
<comment type="caution">
    <text evidence="2">The sequence shown here is derived from an EMBL/GenBank/DDBJ whole genome shotgun (WGS) entry which is preliminary data.</text>
</comment>
<evidence type="ECO:0000313" key="2">
    <source>
        <dbReference type="EMBL" id="GAA0153038.1"/>
    </source>
</evidence>
<dbReference type="EMBL" id="BAABME010033487">
    <property type="protein sequence ID" value="GAA0153038.1"/>
    <property type="molecule type" value="Genomic_DNA"/>
</dbReference>
<dbReference type="Proteomes" id="UP001454036">
    <property type="component" value="Unassembled WGS sequence"/>
</dbReference>
<feature type="compositionally biased region" description="Polar residues" evidence="1">
    <location>
        <begin position="90"/>
        <end position="100"/>
    </location>
</feature>
<evidence type="ECO:0000256" key="1">
    <source>
        <dbReference type="SAM" id="MobiDB-lite"/>
    </source>
</evidence>
<feature type="compositionally biased region" description="Basic and acidic residues" evidence="1">
    <location>
        <begin position="138"/>
        <end position="164"/>
    </location>
</feature>
<keyword evidence="3" id="KW-1185">Reference proteome</keyword>
<protein>
    <submittedName>
        <fullName evidence="2">Uncharacterized protein</fullName>
    </submittedName>
</protein>
<name>A0AAV3PP14_LITER</name>
<sequence>MVKTRYGSSASNRNERGQTSRTPNLKEMTADGQPIPLQVIPPLNSQPMEILRLPWKDNAEIKELNPEHMEPIHPEHSDTSGGMNMHVPPTESTTSKNPNSEIDFVKRVQSTETLINPTGGDKEGVHVDSQPLEGENVVGEKKDGESGKVSGDREAIRPSVKDTSETSYKSARTITKSCKLES</sequence>
<accession>A0AAV3PP14</accession>
<feature type="compositionally biased region" description="Polar residues" evidence="1">
    <location>
        <begin position="165"/>
        <end position="176"/>
    </location>
</feature>
<feature type="compositionally biased region" description="Basic and acidic residues" evidence="1">
    <location>
        <begin position="67"/>
        <end position="78"/>
    </location>
</feature>
<dbReference type="AlphaFoldDB" id="A0AAV3PP14"/>
<reference evidence="2 3" key="1">
    <citation type="submission" date="2024-01" db="EMBL/GenBank/DDBJ databases">
        <title>The complete chloroplast genome sequence of Lithospermum erythrorhizon: insights into the phylogenetic relationship among Boraginaceae species and the maternal lineages of purple gromwells.</title>
        <authorList>
            <person name="Okada T."/>
            <person name="Watanabe K."/>
        </authorList>
    </citation>
    <scope>NUCLEOTIDE SEQUENCE [LARGE SCALE GENOMIC DNA]</scope>
</reference>